<reference evidence="3 4" key="1">
    <citation type="submission" date="2018-11" db="EMBL/GenBank/DDBJ databases">
        <authorList>
            <person name="Kleinhagauer T."/>
            <person name="Glaeser S.P."/>
            <person name="Spergser J."/>
            <person name="Ruckert C."/>
            <person name="Kaempfer P."/>
            <person name="Busse H.-J."/>
        </authorList>
    </citation>
    <scope>NUCLEOTIDE SEQUENCE [LARGE SCALE GENOMIC DNA]</scope>
    <source>
        <strain evidence="3 4">W8</strain>
    </source>
</reference>
<dbReference type="InterPro" id="IPR013783">
    <property type="entry name" value="Ig-like_fold"/>
</dbReference>
<dbReference type="AlphaFoldDB" id="A0A3G6J4J6"/>
<name>A0A3G6J4J6_9CORY</name>
<dbReference type="Gene3D" id="2.60.40.10">
    <property type="entry name" value="Immunoglobulins"/>
    <property type="match status" value="2"/>
</dbReference>
<evidence type="ECO:0000256" key="1">
    <source>
        <dbReference type="SAM" id="SignalP"/>
    </source>
</evidence>
<evidence type="ECO:0000313" key="3">
    <source>
        <dbReference type="EMBL" id="AZA10984.1"/>
    </source>
</evidence>
<keyword evidence="4" id="KW-1185">Reference proteome</keyword>
<evidence type="ECO:0000313" key="4">
    <source>
        <dbReference type="Proteomes" id="UP000271587"/>
    </source>
</evidence>
<dbReference type="EMBL" id="CP033897">
    <property type="protein sequence ID" value="AZA10984.1"/>
    <property type="molecule type" value="Genomic_DNA"/>
</dbReference>
<dbReference type="PROSITE" id="PS51257">
    <property type="entry name" value="PROKAR_LIPOPROTEIN"/>
    <property type="match status" value="1"/>
</dbReference>
<evidence type="ECO:0000259" key="2">
    <source>
        <dbReference type="Pfam" id="PF16640"/>
    </source>
</evidence>
<dbReference type="Proteomes" id="UP000271587">
    <property type="component" value="Chromosome"/>
</dbReference>
<dbReference type="RefSeq" id="WP_123933456.1">
    <property type="nucleotide sequence ID" value="NZ_CP033897.1"/>
</dbReference>
<dbReference type="Pfam" id="PF16640">
    <property type="entry name" value="Big_3_5"/>
    <property type="match status" value="1"/>
</dbReference>
<dbReference type="GO" id="GO:0005975">
    <property type="term" value="P:carbohydrate metabolic process"/>
    <property type="evidence" value="ECO:0007669"/>
    <property type="project" value="UniProtKB-ARBA"/>
</dbReference>
<accession>A0A3G6J4J6</accession>
<dbReference type="OrthoDB" id="4391091at2"/>
<feature type="domain" description="Bacterial Ig-like" evidence="2">
    <location>
        <begin position="192"/>
        <end position="272"/>
    </location>
</feature>
<dbReference type="InterPro" id="IPR032109">
    <property type="entry name" value="Big_3_5"/>
</dbReference>
<keyword evidence="1" id="KW-0732">Signal</keyword>
<feature type="signal peptide" evidence="1">
    <location>
        <begin position="1"/>
        <end position="26"/>
    </location>
</feature>
<sequence length="405" mass="42687" precursor="true">MKMNKIAAACCTFAVGCSLVVPTASAATAEASHQDSNSIYTRTISDTEATVGQTITYSQTFTTTSASSKDYIYSWSNNVDTCLEFVQGSATLNSEKIADSQVVHVPGKTTINAPSNYWTFTQAAPHAFSLSYRLAPSCAGKTLESGFWYKYGSWFGTKTYAPNLFNGGPAITVNDNSKAASTTVLSPLPEWVAKDQQIPLVASVTAEGAAHNGGTVTFANNGREICTSAINNEGLATCDWQPAEKGEASITAAFSGNDTIAESASAPMRTKVISTAPKKPTDLRFTEEQLNNATQTIITGKATPGATVEALAPGGNRCVDTADENGEFSCNLGFLPAGQERGVAVTESFDGVKSEVATLVADVNEGGSSSFDSFLSFLRKLGFDIQGFFQRLLDPNTWVSLGSSS</sequence>
<feature type="chain" id="PRO_5017924679" description="Bacterial Ig-like domain-containing protein" evidence="1">
    <location>
        <begin position="27"/>
        <end position="405"/>
    </location>
</feature>
<dbReference type="KEGG" id="cgk:CGERO_03320"/>
<organism evidence="3 4">
    <name type="scientific">Corynebacterium gerontici</name>
    <dbReference type="NCBI Taxonomy" id="2079234"/>
    <lineage>
        <taxon>Bacteria</taxon>
        <taxon>Bacillati</taxon>
        <taxon>Actinomycetota</taxon>
        <taxon>Actinomycetes</taxon>
        <taxon>Mycobacteriales</taxon>
        <taxon>Corynebacteriaceae</taxon>
        <taxon>Corynebacterium</taxon>
    </lineage>
</organism>
<gene>
    <name evidence="3" type="ORF">CGERO_03320</name>
</gene>
<protein>
    <recommendedName>
        <fullName evidence="2">Bacterial Ig-like domain-containing protein</fullName>
    </recommendedName>
</protein>
<proteinExistence type="predicted"/>